<dbReference type="STRING" id="479433.Caci_6888"/>
<reference evidence="1 2" key="1">
    <citation type="journal article" date="2009" name="Stand. Genomic Sci.">
        <title>Complete genome sequence of Catenulispora acidiphila type strain (ID 139908).</title>
        <authorList>
            <person name="Copeland A."/>
            <person name="Lapidus A."/>
            <person name="Glavina Del Rio T."/>
            <person name="Nolan M."/>
            <person name="Lucas S."/>
            <person name="Chen F."/>
            <person name="Tice H."/>
            <person name="Cheng J.F."/>
            <person name="Bruce D."/>
            <person name="Goodwin L."/>
            <person name="Pitluck S."/>
            <person name="Mikhailova N."/>
            <person name="Pati A."/>
            <person name="Ivanova N."/>
            <person name="Mavromatis K."/>
            <person name="Chen A."/>
            <person name="Palaniappan K."/>
            <person name="Chain P."/>
            <person name="Land M."/>
            <person name="Hauser L."/>
            <person name="Chang Y.J."/>
            <person name="Jeffries C.D."/>
            <person name="Chertkov O."/>
            <person name="Brettin T."/>
            <person name="Detter J.C."/>
            <person name="Han C."/>
            <person name="Ali Z."/>
            <person name="Tindall B.J."/>
            <person name="Goker M."/>
            <person name="Bristow J."/>
            <person name="Eisen J.A."/>
            <person name="Markowitz V."/>
            <person name="Hugenholtz P."/>
            <person name="Kyrpides N.C."/>
            <person name="Klenk H.P."/>
        </authorList>
    </citation>
    <scope>NUCLEOTIDE SEQUENCE [LARGE SCALE GENOMIC DNA]</scope>
    <source>
        <strain evidence="2">DSM 44928 / JCM 14897 / NBRC 102108 / NRRL B-24433 / ID139908</strain>
    </source>
</reference>
<accession>C7Q3G1</accession>
<dbReference type="InParanoid" id="C7Q3G1"/>
<dbReference type="KEGG" id="cai:Caci_6888"/>
<protein>
    <submittedName>
        <fullName evidence="1">Uncharacterized protein</fullName>
    </submittedName>
</protein>
<dbReference type="RefSeq" id="WP_015795454.1">
    <property type="nucleotide sequence ID" value="NC_013131.1"/>
</dbReference>
<dbReference type="EMBL" id="CP001700">
    <property type="protein sequence ID" value="ACU75726.1"/>
    <property type="molecule type" value="Genomic_DNA"/>
</dbReference>
<organism evidence="1 2">
    <name type="scientific">Catenulispora acidiphila (strain DSM 44928 / JCM 14897 / NBRC 102108 / NRRL B-24433 / ID139908)</name>
    <dbReference type="NCBI Taxonomy" id="479433"/>
    <lineage>
        <taxon>Bacteria</taxon>
        <taxon>Bacillati</taxon>
        <taxon>Actinomycetota</taxon>
        <taxon>Actinomycetes</taxon>
        <taxon>Catenulisporales</taxon>
        <taxon>Catenulisporaceae</taxon>
        <taxon>Catenulispora</taxon>
    </lineage>
</organism>
<name>C7Q3G1_CATAD</name>
<keyword evidence="2" id="KW-1185">Reference proteome</keyword>
<evidence type="ECO:0000313" key="1">
    <source>
        <dbReference type="EMBL" id="ACU75726.1"/>
    </source>
</evidence>
<sequence length="141" mass="14383" precursor="true">MTVFVTLLVGVLMMVIGLVTDGGGAVAARADALDEAMSAGRAASQAIDIEALHRDHVIVLDEPAARSAAADFMAATGDHAVISIRQVGAANRVTHVGGDAGPEVTVTVTRTVKTQFLWAVGIDSFAMTATATVTPEPGSLQ</sequence>
<dbReference type="Proteomes" id="UP000000851">
    <property type="component" value="Chromosome"/>
</dbReference>
<proteinExistence type="predicted"/>
<dbReference type="HOGENOM" id="CLU_135445_0_1_11"/>
<evidence type="ECO:0000313" key="2">
    <source>
        <dbReference type="Proteomes" id="UP000000851"/>
    </source>
</evidence>
<dbReference type="AlphaFoldDB" id="C7Q3G1"/>
<gene>
    <name evidence="1" type="ordered locus">Caci_6888</name>
</gene>